<dbReference type="EMBL" id="KZ348163">
    <property type="protein sequence ID" value="PIO66584.1"/>
    <property type="molecule type" value="Genomic_DNA"/>
</dbReference>
<evidence type="ECO:0000313" key="11">
    <source>
        <dbReference type="EMBL" id="PIO66584.1"/>
    </source>
</evidence>
<dbReference type="GO" id="GO:0005634">
    <property type="term" value="C:nucleus"/>
    <property type="evidence" value="ECO:0007669"/>
    <property type="project" value="TreeGrafter"/>
</dbReference>
<comment type="function">
    <text evidence="1 9">Mediates the side-chain deamidation of N-terminal glutamine residues to glutamate, an important step in N-end rule pathway of protein degradation. Conversion of the resulting N-terminal glutamine to glutamate renders the protein susceptible to arginylation, polyubiquitination and degradation as specified by the N-end rule. Does not act on substrates with internal or C-terminal glutamine and does not act on non-glutamine residues in any position.</text>
</comment>
<evidence type="ECO:0000256" key="3">
    <source>
        <dbReference type="ARBA" id="ARBA00011245"/>
    </source>
</evidence>
<comment type="subunit">
    <text evidence="3 9">Monomer.</text>
</comment>
<proteinExistence type="inferred from homology"/>
<dbReference type="PANTHER" id="PTHR13035:SF0">
    <property type="entry name" value="PROTEIN N-TERMINAL GLUTAMINE AMIDOHYDROLASE"/>
    <property type="match status" value="1"/>
</dbReference>
<gene>
    <name evidence="11" type="ORF">TELCIR_11700</name>
</gene>
<evidence type="ECO:0000256" key="5">
    <source>
        <dbReference type="ARBA" id="ARBA00021247"/>
    </source>
</evidence>
<dbReference type="EC" id="3.5.1.122" evidence="4 9"/>
<evidence type="ECO:0000256" key="2">
    <source>
        <dbReference type="ARBA" id="ARBA00008985"/>
    </source>
</evidence>
<sequence length="123" mass="14058">LCEKVPVTERPRYFAVFISNPDRCVPLFSQKASVERCFRIIPCADYLSHFSSDRSHMKDENGAWIAPPPNWEPISKNGSSNIQDFISMDSNVLADVSVVLDEDEMYRRFSASHRDNRSESSVL</sequence>
<reference evidence="11 12" key="1">
    <citation type="submission" date="2015-09" db="EMBL/GenBank/DDBJ databases">
        <title>Draft genome of the parasitic nematode Teladorsagia circumcincta isolate WARC Sus (inbred).</title>
        <authorList>
            <person name="Mitreva M."/>
        </authorList>
    </citation>
    <scope>NUCLEOTIDE SEQUENCE [LARGE SCALE GENOMIC DNA]</scope>
    <source>
        <strain evidence="11 12">S</strain>
    </source>
</reference>
<dbReference type="Gene3D" id="3.10.620.10">
    <property type="entry name" value="Protein N-terminal glutamine amidohydrolase, alpha beta roll"/>
    <property type="match status" value="1"/>
</dbReference>
<dbReference type="InterPro" id="IPR037132">
    <property type="entry name" value="N_Gln_amidohydro_ab_roll_sf"/>
</dbReference>
<keyword evidence="12" id="KW-1185">Reference proteome</keyword>
<dbReference type="PANTHER" id="PTHR13035">
    <property type="entry name" value="PROTEIN N-TERMINAL GLUTAMINE AMIDOHYDROLASE"/>
    <property type="match status" value="1"/>
</dbReference>
<protein>
    <recommendedName>
        <fullName evidence="5 9">Protein N-terminal glutamine amidohydrolase</fullName>
        <ecNumber evidence="4 9">3.5.1.122</ecNumber>
    </recommendedName>
    <alternativeName>
        <fullName evidence="7 9">Protein NH2-terminal glutamine deamidase</fullName>
    </alternativeName>
</protein>
<comment type="similarity">
    <text evidence="2 9">Belongs to the NTAQ1 family.</text>
</comment>
<accession>A0A2G9U8P7</accession>
<dbReference type="OrthoDB" id="191192at2759"/>
<evidence type="ECO:0000256" key="9">
    <source>
        <dbReference type="RuleBase" id="RU367082"/>
    </source>
</evidence>
<dbReference type="InterPro" id="IPR023128">
    <property type="entry name" value="Prot_N_Gln_amidohydro_ab_roll"/>
</dbReference>
<dbReference type="GO" id="GO:0008418">
    <property type="term" value="F:protein-N-terminal asparagine amidohydrolase activity"/>
    <property type="evidence" value="ECO:0007669"/>
    <property type="project" value="UniProtKB-UniRule"/>
</dbReference>
<evidence type="ECO:0000259" key="10">
    <source>
        <dbReference type="Pfam" id="PF09764"/>
    </source>
</evidence>
<evidence type="ECO:0000313" key="12">
    <source>
        <dbReference type="Proteomes" id="UP000230423"/>
    </source>
</evidence>
<dbReference type="GO" id="GO:0005829">
    <property type="term" value="C:cytosol"/>
    <property type="evidence" value="ECO:0007669"/>
    <property type="project" value="TreeGrafter"/>
</dbReference>
<feature type="domain" description="Protein N-terminal glutamine amidohydrolase alpha beta roll" evidence="10">
    <location>
        <begin position="33"/>
        <end position="109"/>
    </location>
</feature>
<dbReference type="Pfam" id="PF09764">
    <property type="entry name" value="Nt_Gln_amidase"/>
    <property type="match status" value="1"/>
</dbReference>
<evidence type="ECO:0000256" key="7">
    <source>
        <dbReference type="ARBA" id="ARBA00029677"/>
    </source>
</evidence>
<dbReference type="AlphaFoldDB" id="A0A2G9U8P7"/>
<evidence type="ECO:0000256" key="6">
    <source>
        <dbReference type="ARBA" id="ARBA00022801"/>
    </source>
</evidence>
<comment type="catalytic activity">
    <reaction evidence="8 9">
        <text>N-terminal L-glutaminyl-[protein] + H2O = N-terminal L-glutamyl-[protein] + NH4(+)</text>
        <dbReference type="Rhea" id="RHEA:50680"/>
        <dbReference type="Rhea" id="RHEA-COMP:12668"/>
        <dbReference type="Rhea" id="RHEA-COMP:12777"/>
        <dbReference type="ChEBI" id="CHEBI:15377"/>
        <dbReference type="ChEBI" id="CHEBI:28938"/>
        <dbReference type="ChEBI" id="CHEBI:64721"/>
        <dbReference type="ChEBI" id="CHEBI:64722"/>
        <dbReference type="EC" id="3.5.1.122"/>
    </reaction>
</comment>
<dbReference type="GO" id="GO:0070773">
    <property type="term" value="F:protein-N-terminal glutamine amidohydrolase activity"/>
    <property type="evidence" value="ECO:0007669"/>
    <property type="project" value="UniProtKB-UniRule"/>
</dbReference>
<dbReference type="Proteomes" id="UP000230423">
    <property type="component" value="Unassembled WGS sequence"/>
</dbReference>
<name>A0A2G9U8P7_TELCI</name>
<evidence type="ECO:0000256" key="1">
    <source>
        <dbReference type="ARBA" id="ARBA00003923"/>
    </source>
</evidence>
<organism evidence="11 12">
    <name type="scientific">Teladorsagia circumcincta</name>
    <name type="common">Brown stomach worm</name>
    <name type="synonym">Ostertagia circumcincta</name>
    <dbReference type="NCBI Taxonomy" id="45464"/>
    <lineage>
        <taxon>Eukaryota</taxon>
        <taxon>Metazoa</taxon>
        <taxon>Ecdysozoa</taxon>
        <taxon>Nematoda</taxon>
        <taxon>Chromadorea</taxon>
        <taxon>Rhabditida</taxon>
        <taxon>Rhabditina</taxon>
        <taxon>Rhabditomorpha</taxon>
        <taxon>Strongyloidea</taxon>
        <taxon>Trichostrongylidae</taxon>
        <taxon>Teladorsagia</taxon>
    </lineage>
</organism>
<evidence type="ECO:0000256" key="8">
    <source>
        <dbReference type="ARBA" id="ARBA00048768"/>
    </source>
</evidence>
<evidence type="ECO:0000256" key="4">
    <source>
        <dbReference type="ARBA" id="ARBA00012718"/>
    </source>
</evidence>
<keyword evidence="6 9" id="KW-0378">Hydrolase</keyword>
<feature type="non-terminal residue" evidence="11">
    <location>
        <position position="1"/>
    </location>
</feature>
<dbReference type="InterPro" id="IPR039733">
    <property type="entry name" value="NTAQ1"/>
</dbReference>